<dbReference type="CDD" id="cd00044">
    <property type="entry name" value="CysPc"/>
    <property type="match status" value="1"/>
</dbReference>
<feature type="region of interest" description="Disordered" evidence="3">
    <location>
        <begin position="681"/>
        <end position="701"/>
    </location>
</feature>
<feature type="domain" description="Calpain catalytic" evidence="4">
    <location>
        <begin position="200"/>
        <end position="508"/>
    </location>
</feature>
<dbReference type="InterPro" id="IPR036310">
    <property type="entry name" value="Smp-1-like_sf"/>
</dbReference>
<dbReference type="InterPro" id="IPR001300">
    <property type="entry name" value="Peptidase_C2_calpain_cat"/>
</dbReference>
<sequence>MGCGASFQPEDESKDRSVEVNPSTSEAIFVVPPIWVRSAKLTGISGGATKLFDAQVDGKVIGLKASSEVRLYHVGLKNGVSAVYNDHRNKVFQIQLVYEHTNLRALGDAKVIPGKQGTTTMEVLCFPMATTPVAKGNTAISPSVLNVISREPLMLCREYVKWSNDLTGKAEAHRAHMAELVPENKPELCVKHCLAVRKEQFVDRTFPEEYTSDGYVWARPCDYLPPRTIMNQSSSLTTVFGPSILPQHVGQGDLGDSWLVGAIAALAEDSSDVRRLFLHPRDAATASREQAIGAYRVALFVGGKWTHVLLDDYFPTLGNLPLFAKSTTSCRELWVSLLEKAFAKVYGGYNKLVSGDPLRAMEILTGCPTYRYDSQFNSLSSTKSFYPLLENYVWGGFPVLMSTPVPTGFNDKSDMYFSAGLPMGQVFRIIDLASDPNTPTGPIRLFRLRNVSGDPSVWAGKWRESSSNWYKYPSLAKQCMLKSTGKKFTNDDPYSFWVSWQELRRYFSGCGVVFQLERCYHYTIQNVFKKSATPAVCLLLQCDEEMQVGWGIELLQKGGAEPQALPISLVLYRAFLRTKVTSPKKTKAALKDDFDLEVCSSDDPWNPSKSFCFKESTKTSMFHRLSPLRSPFLLVPRVASESLPSDVKFSLSLWTTAPTQNLHVTLVSLPTDSEFFKNTPKAGGADAMRSTSAHYTTRPPGTGAIKEYDGVTLTPHGVLGNKYSIPMP</sequence>
<keyword evidence="5" id="KW-0645">Protease</keyword>
<dbReference type="PANTHER" id="PTHR10183:SF423">
    <property type="entry name" value="LEUCINE-RICH REPEAT PROTEIN (LRRP)"/>
    <property type="match status" value="1"/>
</dbReference>
<protein>
    <submittedName>
        <fullName evidence="5">Calpain family cysteine protease, putative</fullName>
    </submittedName>
</protein>
<dbReference type="GO" id="GO:0004198">
    <property type="term" value="F:calcium-dependent cysteine-type endopeptidase activity"/>
    <property type="evidence" value="ECO:0007669"/>
    <property type="project" value="InterPro"/>
</dbReference>
<keyword evidence="5" id="KW-0378">Hydrolase</keyword>
<dbReference type="Gene3D" id="3.90.70.10">
    <property type="entry name" value="Cysteine proteinases"/>
    <property type="match status" value="1"/>
</dbReference>
<dbReference type="Pfam" id="PF00648">
    <property type="entry name" value="Peptidase_C2"/>
    <property type="match status" value="1"/>
</dbReference>
<dbReference type="PANTHER" id="PTHR10183">
    <property type="entry name" value="CALPAIN"/>
    <property type="match status" value="1"/>
</dbReference>
<dbReference type="InterPro" id="IPR022684">
    <property type="entry name" value="Calpain_cysteine_protease"/>
</dbReference>
<dbReference type="AlphaFoldDB" id="A0A7G2C6J7"/>
<dbReference type="PROSITE" id="PS50203">
    <property type="entry name" value="CALPAIN_CAT"/>
    <property type="match status" value="1"/>
</dbReference>
<evidence type="ECO:0000256" key="1">
    <source>
        <dbReference type="PIRSR" id="PIRSR622684-1"/>
    </source>
</evidence>
<evidence type="ECO:0000259" key="4">
    <source>
        <dbReference type="PROSITE" id="PS50203"/>
    </source>
</evidence>
<dbReference type="Proteomes" id="UP000515908">
    <property type="component" value="Chromosome 04"/>
</dbReference>
<dbReference type="EMBL" id="LR877148">
    <property type="protein sequence ID" value="CAD2215189.1"/>
    <property type="molecule type" value="Genomic_DNA"/>
</dbReference>
<name>A0A7G2C6J7_9TRYP</name>
<dbReference type="GO" id="GO:0006508">
    <property type="term" value="P:proteolysis"/>
    <property type="evidence" value="ECO:0007669"/>
    <property type="project" value="UniProtKB-KW"/>
</dbReference>
<dbReference type="OrthoDB" id="424753at2759"/>
<dbReference type="InterPro" id="IPR038765">
    <property type="entry name" value="Papain-like_cys_pep_sf"/>
</dbReference>
<keyword evidence="6" id="KW-1185">Reference proteome</keyword>
<dbReference type="PRINTS" id="PR00704">
    <property type="entry name" value="CALPAIN"/>
</dbReference>
<comment type="caution">
    <text evidence="2">Lacks conserved residue(s) required for the propagation of feature annotation.</text>
</comment>
<reference evidence="5 6" key="1">
    <citation type="submission" date="2020-08" db="EMBL/GenBank/DDBJ databases">
        <authorList>
            <person name="Newling K."/>
            <person name="Davey J."/>
            <person name="Forrester S."/>
        </authorList>
    </citation>
    <scope>NUCLEOTIDE SEQUENCE [LARGE SCALE GENOMIC DNA]</scope>
    <source>
        <strain evidence="6">Crithidia deanei Carvalho (ATCC PRA-265)</strain>
    </source>
</reference>
<organism evidence="5 6">
    <name type="scientific">Angomonas deanei</name>
    <dbReference type="NCBI Taxonomy" id="59799"/>
    <lineage>
        <taxon>Eukaryota</taxon>
        <taxon>Discoba</taxon>
        <taxon>Euglenozoa</taxon>
        <taxon>Kinetoplastea</taxon>
        <taxon>Metakinetoplastina</taxon>
        <taxon>Trypanosomatida</taxon>
        <taxon>Trypanosomatidae</taxon>
        <taxon>Strigomonadinae</taxon>
        <taxon>Angomonas</taxon>
    </lineage>
</organism>
<accession>A0A7G2C6J7</accession>
<feature type="region of interest" description="Disordered" evidence="3">
    <location>
        <begin position="1"/>
        <end position="20"/>
    </location>
</feature>
<gene>
    <name evidence="5" type="ORF">ADEAN_000264400</name>
</gene>
<evidence type="ECO:0000313" key="6">
    <source>
        <dbReference type="Proteomes" id="UP000515908"/>
    </source>
</evidence>
<dbReference type="SUPFAM" id="SSF101601">
    <property type="entry name" value="Smp-1-like"/>
    <property type="match status" value="1"/>
</dbReference>
<dbReference type="SUPFAM" id="SSF54001">
    <property type="entry name" value="Cysteine proteinases"/>
    <property type="match status" value="1"/>
</dbReference>
<evidence type="ECO:0000256" key="2">
    <source>
        <dbReference type="PROSITE-ProRule" id="PRU00239"/>
    </source>
</evidence>
<dbReference type="SMART" id="SM00230">
    <property type="entry name" value="CysPc"/>
    <property type="match status" value="1"/>
</dbReference>
<evidence type="ECO:0000313" key="5">
    <source>
        <dbReference type="EMBL" id="CAD2215189.1"/>
    </source>
</evidence>
<dbReference type="VEuPathDB" id="TriTrypDB:ADEAN_000264400"/>
<feature type="active site" evidence="1">
    <location>
        <position position="450"/>
    </location>
</feature>
<proteinExistence type="predicted"/>
<evidence type="ECO:0000256" key="3">
    <source>
        <dbReference type="SAM" id="MobiDB-lite"/>
    </source>
</evidence>